<dbReference type="AlphaFoldDB" id="S0JNT0"/>
<name>S0JNT0_9ENTE</name>
<dbReference type="InterPro" id="IPR005149">
    <property type="entry name" value="Tscrpt_reg_PadR_N"/>
</dbReference>
<evidence type="ECO:0000313" key="2">
    <source>
        <dbReference type="EMBL" id="EOT30190.1"/>
    </source>
</evidence>
<dbReference type="STRING" id="41997.RV16_GL000538"/>
<dbReference type="Pfam" id="PF03551">
    <property type="entry name" value="PadR"/>
    <property type="match status" value="1"/>
</dbReference>
<dbReference type="InterPro" id="IPR036390">
    <property type="entry name" value="WH_DNA-bd_sf"/>
</dbReference>
<keyword evidence="3" id="KW-1185">Reference proteome</keyword>
<dbReference type="eggNOG" id="COG1695">
    <property type="taxonomic scope" value="Bacteria"/>
</dbReference>
<dbReference type="InterPro" id="IPR052509">
    <property type="entry name" value="Metal_resp_DNA-bind_regulator"/>
</dbReference>
<evidence type="ECO:0000259" key="1">
    <source>
        <dbReference type="Pfam" id="PF03551"/>
    </source>
</evidence>
<gene>
    <name evidence="2" type="ORF">OMQ_00886</name>
</gene>
<dbReference type="InterPro" id="IPR036388">
    <property type="entry name" value="WH-like_DNA-bd_sf"/>
</dbReference>
<organism evidence="2 3">
    <name type="scientific">Enterococcus saccharolyticus subsp. saccharolyticus ATCC 43076</name>
    <dbReference type="NCBI Taxonomy" id="1139996"/>
    <lineage>
        <taxon>Bacteria</taxon>
        <taxon>Bacillati</taxon>
        <taxon>Bacillota</taxon>
        <taxon>Bacilli</taxon>
        <taxon>Lactobacillales</taxon>
        <taxon>Enterococcaceae</taxon>
        <taxon>Enterococcus</taxon>
    </lineage>
</organism>
<evidence type="ECO:0000313" key="3">
    <source>
        <dbReference type="Proteomes" id="UP000014136"/>
    </source>
</evidence>
<dbReference type="Gene3D" id="1.10.10.10">
    <property type="entry name" value="Winged helix-like DNA-binding domain superfamily/Winged helix DNA-binding domain"/>
    <property type="match status" value="1"/>
</dbReference>
<proteinExistence type="predicted"/>
<dbReference type="HOGENOM" id="CLU_063440_4_1_9"/>
<protein>
    <recommendedName>
        <fullName evidence="1">Transcription regulator PadR N-terminal domain-containing protein</fullName>
    </recommendedName>
</protein>
<dbReference type="SUPFAM" id="SSF46785">
    <property type="entry name" value="Winged helix' DNA-binding domain"/>
    <property type="match status" value="1"/>
</dbReference>
<dbReference type="RefSeq" id="WP_016174686.1">
    <property type="nucleotide sequence ID" value="NZ_KE136389.1"/>
</dbReference>
<sequence>MKSNQLPLTETVFYLLIAFSEPIYGYLAIKKIEELSQREVRIAAGTMYGAIENFLKLDMLQQLSSNNERRKIYQTTKYGKQILEAEVLRMQHCINIFDSNNRGEKNEETI</sequence>
<accession>S0JNT0</accession>
<comment type="caution">
    <text evidence="2">The sequence shown here is derived from an EMBL/GenBank/DDBJ whole genome shotgun (WGS) entry which is preliminary data.</text>
</comment>
<dbReference type="OrthoDB" id="9814826at2"/>
<dbReference type="Proteomes" id="UP000014136">
    <property type="component" value="Unassembled WGS sequence"/>
</dbReference>
<feature type="domain" description="Transcription regulator PadR N-terminal" evidence="1">
    <location>
        <begin position="18"/>
        <end position="84"/>
    </location>
</feature>
<dbReference type="PATRIC" id="fig|1139996.3.peg.874"/>
<dbReference type="PANTHER" id="PTHR33169">
    <property type="entry name" value="PADR-FAMILY TRANSCRIPTIONAL REGULATOR"/>
    <property type="match status" value="1"/>
</dbReference>
<dbReference type="EMBL" id="AHYT01000002">
    <property type="protein sequence ID" value="EOT30190.1"/>
    <property type="molecule type" value="Genomic_DNA"/>
</dbReference>
<dbReference type="PANTHER" id="PTHR33169:SF13">
    <property type="entry name" value="PADR-FAMILY TRANSCRIPTIONAL REGULATOR"/>
    <property type="match status" value="1"/>
</dbReference>
<reference evidence="2 3" key="1">
    <citation type="submission" date="2013-03" db="EMBL/GenBank/DDBJ databases">
        <title>The Genome Sequence of Enterococcus saccharolyticus ATCC_43076 (Illumina only assembly).</title>
        <authorList>
            <consortium name="The Broad Institute Genomics Platform"/>
            <consortium name="The Broad Institute Genome Sequencing Center for Infectious Disease"/>
            <person name="Earl A."/>
            <person name="Russ C."/>
            <person name="Gilmore M."/>
            <person name="Surin D."/>
            <person name="Walker B."/>
            <person name="Young S."/>
            <person name="Zeng Q."/>
            <person name="Gargeya S."/>
            <person name="Fitzgerald M."/>
            <person name="Haas B."/>
            <person name="Abouelleil A."/>
            <person name="Allen A.W."/>
            <person name="Alvarado L."/>
            <person name="Arachchi H.M."/>
            <person name="Berlin A.M."/>
            <person name="Chapman S.B."/>
            <person name="Gainer-Dewar J."/>
            <person name="Goldberg J."/>
            <person name="Griggs A."/>
            <person name="Gujja S."/>
            <person name="Hansen M."/>
            <person name="Howarth C."/>
            <person name="Imamovic A."/>
            <person name="Ireland A."/>
            <person name="Larimer J."/>
            <person name="McCowan C."/>
            <person name="Murphy C."/>
            <person name="Pearson M."/>
            <person name="Poon T.W."/>
            <person name="Priest M."/>
            <person name="Roberts A."/>
            <person name="Saif S."/>
            <person name="Shea T."/>
            <person name="Sisk P."/>
            <person name="Sykes S."/>
            <person name="Wortman J."/>
            <person name="Nusbaum C."/>
            <person name="Birren B."/>
        </authorList>
    </citation>
    <scope>NUCLEOTIDE SEQUENCE [LARGE SCALE GENOMIC DNA]</scope>
    <source>
        <strain evidence="2 3">ATCC 43076</strain>
    </source>
</reference>